<name>A0A6A6B6X3_9PEZI</name>
<keyword evidence="3" id="KW-1185">Reference proteome</keyword>
<dbReference type="Gene3D" id="3.40.50.150">
    <property type="entry name" value="Vaccinia Virus protein VP39"/>
    <property type="match status" value="1"/>
</dbReference>
<gene>
    <name evidence="2" type="ORF">K452DRAFT_336304</name>
</gene>
<feature type="region of interest" description="Disordered" evidence="1">
    <location>
        <begin position="116"/>
        <end position="136"/>
    </location>
</feature>
<proteinExistence type="predicted"/>
<evidence type="ECO:0000256" key="1">
    <source>
        <dbReference type="SAM" id="MobiDB-lite"/>
    </source>
</evidence>
<dbReference type="OrthoDB" id="407325at2759"/>
<reference evidence="2" key="1">
    <citation type="journal article" date="2020" name="Stud. Mycol.">
        <title>101 Dothideomycetes genomes: a test case for predicting lifestyles and emergence of pathogens.</title>
        <authorList>
            <person name="Haridas S."/>
            <person name="Albert R."/>
            <person name="Binder M."/>
            <person name="Bloem J."/>
            <person name="Labutti K."/>
            <person name="Salamov A."/>
            <person name="Andreopoulos B."/>
            <person name="Baker S."/>
            <person name="Barry K."/>
            <person name="Bills G."/>
            <person name="Bluhm B."/>
            <person name="Cannon C."/>
            <person name="Castanera R."/>
            <person name="Culley D."/>
            <person name="Daum C."/>
            <person name="Ezra D."/>
            <person name="Gonzalez J."/>
            <person name="Henrissat B."/>
            <person name="Kuo A."/>
            <person name="Liang C."/>
            <person name="Lipzen A."/>
            <person name="Lutzoni F."/>
            <person name="Magnuson J."/>
            <person name="Mondo S."/>
            <person name="Nolan M."/>
            <person name="Ohm R."/>
            <person name="Pangilinan J."/>
            <person name="Park H.-J."/>
            <person name="Ramirez L."/>
            <person name="Alfaro M."/>
            <person name="Sun H."/>
            <person name="Tritt A."/>
            <person name="Yoshinaga Y."/>
            <person name="Zwiers L.-H."/>
            <person name="Turgeon B."/>
            <person name="Goodwin S."/>
            <person name="Spatafora J."/>
            <person name="Crous P."/>
            <person name="Grigoriev I."/>
        </authorList>
    </citation>
    <scope>NUCLEOTIDE SEQUENCE</scope>
    <source>
        <strain evidence="2">CBS 121167</strain>
    </source>
</reference>
<sequence>ILETLTKSVEKNVPTALRPKVFVQSHLWGDLSSPLATTNAGRFRRVLAADCLWMPHEHHNLAKSMFHFLSPDPIARVFVFAGFHTGRANMAPFFKIAQSMEFMRWMLMEGYETRRSRGMAEGKTTTRGRSGSLLHG</sequence>
<feature type="non-terminal residue" evidence="2">
    <location>
        <position position="1"/>
    </location>
</feature>
<dbReference type="GeneID" id="54302741"/>
<dbReference type="InterPro" id="IPR029063">
    <property type="entry name" value="SAM-dependent_MTases_sf"/>
</dbReference>
<dbReference type="Proteomes" id="UP000799438">
    <property type="component" value="Unassembled WGS sequence"/>
</dbReference>
<dbReference type="EMBL" id="ML995492">
    <property type="protein sequence ID" value="KAF2139636.1"/>
    <property type="molecule type" value="Genomic_DNA"/>
</dbReference>
<protein>
    <submittedName>
        <fullName evidence="2">Uncharacterized protein</fullName>
    </submittedName>
</protein>
<dbReference type="AlphaFoldDB" id="A0A6A6B6X3"/>
<organism evidence="2 3">
    <name type="scientific">Aplosporella prunicola CBS 121167</name>
    <dbReference type="NCBI Taxonomy" id="1176127"/>
    <lineage>
        <taxon>Eukaryota</taxon>
        <taxon>Fungi</taxon>
        <taxon>Dikarya</taxon>
        <taxon>Ascomycota</taxon>
        <taxon>Pezizomycotina</taxon>
        <taxon>Dothideomycetes</taxon>
        <taxon>Dothideomycetes incertae sedis</taxon>
        <taxon>Botryosphaeriales</taxon>
        <taxon>Aplosporellaceae</taxon>
        <taxon>Aplosporella</taxon>
    </lineage>
</organism>
<evidence type="ECO:0000313" key="3">
    <source>
        <dbReference type="Proteomes" id="UP000799438"/>
    </source>
</evidence>
<evidence type="ECO:0000313" key="2">
    <source>
        <dbReference type="EMBL" id="KAF2139636.1"/>
    </source>
</evidence>
<dbReference type="RefSeq" id="XP_033395349.1">
    <property type="nucleotide sequence ID" value="XM_033545241.1"/>
</dbReference>
<accession>A0A6A6B6X3</accession>